<gene>
    <name evidence="2" type="ORF">ACJIZ3_011446</name>
</gene>
<dbReference type="EMBL" id="JBJXBP010000001">
    <property type="protein sequence ID" value="KAL3849564.1"/>
    <property type="molecule type" value="Genomic_DNA"/>
</dbReference>
<name>A0ABD3UJ57_9LAMI</name>
<protein>
    <submittedName>
        <fullName evidence="2">Uncharacterized protein</fullName>
    </submittedName>
</protein>
<dbReference type="Proteomes" id="UP001634393">
    <property type="component" value="Unassembled WGS sequence"/>
</dbReference>
<organism evidence="2 3">
    <name type="scientific">Penstemon smallii</name>
    <dbReference type="NCBI Taxonomy" id="265156"/>
    <lineage>
        <taxon>Eukaryota</taxon>
        <taxon>Viridiplantae</taxon>
        <taxon>Streptophyta</taxon>
        <taxon>Embryophyta</taxon>
        <taxon>Tracheophyta</taxon>
        <taxon>Spermatophyta</taxon>
        <taxon>Magnoliopsida</taxon>
        <taxon>eudicotyledons</taxon>
        <taxon>Gunneridae</taxon>
        <taxon>Pentapetalae</taxon>
        <taxon>asterids</taxon>
        <taxon>lamiids</taxon>
        <taxon>Lamiales</taxon>
        <taxon>Plantaginaceae</taxon>
        <taxon>Cheloneae</taxon>
        <taxon>Penstemon</taxon>
    </lineage>
</organism>
<reference evidence="2 3" key="1">
    <citation type="submission" date="2024-12" db="EMBL/GenBank/DDBJ databases">
        <title>The unique morphological basis and parallel evolutionary history of personate flowers in Penstemon.</title>
        <authorList>
            <person name="Depatie T.H."/>
            <person name="Wessinger C.A."/>
        </authorList>
    </citation>
    <scope>NUCLEOTIDE SEQUENCE [LARGE SCALE GENOMIC DNA]</scope>
    <source>
        <strain evidence="2">WTNN_2</strain>
        <tissue evidence="2">Leaf</tissue>
    </source>
</reference>
<evidence type="ECO:0000313" key="3">
    <source>
        <dbReference type="Proteomes" id="UP001634393"/>
    </source>
</evidence>
<keyword evidence="3" id="KW-1185">Reference proteome</keyword>
<evidence type="ECO:0000256" key="1">
    <source>
        <dbReference type="SAM" id="MobiDB-lite"/>
    </source>
</evidence>
<proteinExistence type="predicted"/>
<accession>A0ABD3UJ57</accession>
<evidence type="ECO:0000313" key="2">
    <source>
        <dbReference type="EMBL" id="KAL3849564.1"/>
    </source>
</evidence>
<feature type="compositionally biased region" description="Basic and acidic residues" evidence="1">
    <location>
        <begin position="1"/>
        <end position="23"/>
    </location>
</feature>
<sequence>MSEKVEVKSGRDGRQNREQEAKKRGLITTFEGRTDGEVTGGDKPGRKRETYNEGSTQGERTDRLMNQTFFLFCCRLFLCEIFSTFGPHTSRV</sequence>
<feature type="region of interest" description="Disordered" evidence="1">
    <location>
        <begin position="1"/>
        <end position="60"/>
    </location>
</feature>
<dbReference type="AlphaFoldDB" id="A0ABD3UJ57"/>
<comment type="caution">
    <text evidence="2">The sequence shown here is derived from an EMBL/GenBank/DDBJ whole genome shotgun (WGS) entry which is preliminary data.</text>
</comment>